<dbReference type="InterPro" id="IPR007174">
    <property type="entry name" value="Las1"/>
</dbReference>
<accession>A0A7J7GT87</accession>
<evidence type="ECO:0000313" key="2">
    <source>
        <dbReference type="EMBL" id="KAF5942648.1"/>
    </source>
</evidence>
<protein>
    <recommendedName>
        <fullName evidence="4">Ribosomal biogenesis protein LAS1L</fullName>
    </recommendedName>
</protein>
<keyword evidence="3" id="KW-1185">Reference proteome</keyword>
<evidence type="ECO:0008006" key="4">
    <source>
        <dbReference type="Google" id="ProtNLM"/>
    </source>
</evidence>
<evidence type="ECO:0000256" key="1">
    <source>
        <dbReference type="SAM" id="Coils"/>
    </source>
</evidence>
<evidence type="ECO:0000313" key="3">
    <source>
        <dbReference type="Proteomes" id="UP000593564"/>
    </source>
</evidence>
<dbReference type="GO" id="GO:0090730">
    <property type="term" value="C:Las1 complex"/>
    <property type="evidence" value="ECO:0007669"/>
    <property type="project" value="InterPro"/>
</dbReference>
<dbReference type="EMBL" id="JACBKZ010000009">
    <property type="protein sequence ID" value="KAF5942648.1"/>
    <property type="molecule type" value="Genomic_DNA"/>
</dbReference>
<name>A0A7J7GT87_CAMSI</name>
<reference evidence="2 3" key="2">
    <citation type="submission" date="2020-07" db="EMBL/GenBank/DDBJ databases">
        <title>Genome assembly of wild tea tree DASZ reveals pedigree and selection history of tea varieties.</title>
        <authorList>
            <person name="Zhang W."/>
        </authorList>
    </citation>
    <scope>NUCLEOTIDE SEQUENCE [LARGE SCALE GENOMIC DNA]</scope>
    <source>
        <strain evidence="3">cv. G240</strain>
        <tissue evidence="2">Leaf</tissue>
    </source>
</reference>
<reference evidence="3" key="1">
    <citation type="journal article" date="2020" name="Nat. Commun.">
        <title>Genome assembly of wild tea tree DASZ reveals pedigree and selection history of tea varieties.</title>
        <authorList>
            <person name="Zhang W."/>
            <person name="Zhang Y."/>
            <person name="Qiu H."/>
            <person name="Guo Y."/>
            <person name="Wan H."/>
            <person name="Zhang X."/>
            <person name="Scossa F."/>
            <person name="Alseekh S."/>
            <person name="Zhang Q."/>
            <person name="Wang P."/>
            <person name="Xu L."/>
            <person name="Schmidt M.H."/>
            <person name="Jia X."/>
            <person name="Li D."/>
            <person name="Zhu A."/>
            <person name="Guo F."/>
            <person name="Chen W."/>
            <person name="Ni D."/>
            <person name="Usadel B."/>
            <person name="Fernie A.R."/>
            <person name="Wen W."/>
        </authorList>
    </citation>
    <scope>NUCLEOTIDE SEQUENCE [LARGE SCALE GENOMIC DNA]</scope>
    <source>
        <strain evidence="3">cv. G240</strain>
    </source>
</reference>
<dbReference type="PANTHER" id="PTHR15002:SF0">
    <property type="entry name" value="RIBOSOMAL BIOGENESIS PROTEIN LAS1L"/>
    <property type="match status" value="1"/>
</dbReference>
<dbReference type="GO" id="GO:0004519">
    <property type="term" value="F:endonuclease activity"/>
    <property type="evidence" value="ECO:0007669"/>
    <property type="project" value="InterPro"/>
</dbReference>
<dbReference type="GO" id="GO:0000460">
    <property type="term" value="P:maturation of 5.8S rRNA"/>
    <property type="evidence" value="ECO:0007669"/>
    <property type="project" value="TreeGrafter"/>
</dbReference>
<dbReference type="PANTHER" id="PTHR15002">
    <property type="entry name" value="RIBOSOMAL BIOGENESIS PROTEIN LAS1L"/>
    <property type="match status" value="1"/>
</dbReference>
<sequence length="620" mass="69535">METMSSFDVDVDRSCDYKLVPWLTWDEWDFVRDSLFSSSPHSIASALRRVRVWRSRGCLPVVIEVTASIVEIQQKDPFFRVDLGDDALDSEEMLTMLYCMAIVRLVNGVVEKTRRKTEVSIAEAADAINIPRMLIDIRHEGSHRDLPSLRLVRLASIKALDWLKSYYWEPQKKAIPFQSDGIGSLRKEIKYRLCELAFWLKIKHTKGSSSSLAKGKRTKHCEQLCRRNKFLSLMAGKPQSSKSAGSKKQITKAFKHLIRLYSSYSLEVVSVLVQLLLNGSDSKSYQVSHSATHVQSLFDDWKPVVKKLSNKEPELLLNLIKAVLEKIETQEAMEYESGEHAISENTTGVHHIERLSDLFEWLVRNLKGLKPIGRGHSATVTEGSSIDTSLPKATLVKLLRKSLLVSSPSNNQLRDAALVLAQMIGNSSLVQKLNKLCFLEASNPTFDEENSPATSSESNLARLEDSIHQAAKKLEFVKLRRVKSNVLKTTDGDVGNKNRWVITKSWNSCPIGMLPCDVGSSGRLPVLDCDDDDKDLKPLESKEQRALNEGMLKRGLDCDVELFNNLCVKKMRGSEGVCESDGKDDTSAEGVKGRLMIGGVWKKVEEEEVFAIASAVRILV</sequence>
<comment type="caution">
    <text evidence="2">The sequence shown here is derived from an EMBL/GenBank/DDBJ whole genome shotgun (WGS) entry which is preliminary data.</text>
</comment>
<dbReference type="GO" id="GO:0030687">
    <property type="term" value="C:preribosome, large subunit precursor"/>
    <property type="evidence" value="ECO:0007669"/>
    <property type="project" value="TreeGrafter"/>
</dbReference>
<dbReference type="Pfam" id="PF04031">
    <property type="entry name" value="Las1"/>
    <property type="match status" value="1"/>
</dbReference>
<keyword evidence="1" id="KW-0175">Coiled coil</keyword>
<dbReference type="GO" id="GO:0000470">
    <property type="term" value="P:maturation of LSU-rRNA"/>
    <property type="evidence" value="ECO:0007669"/>
    <property type="project" value="TreeGrafter"/>
</dbReference>
<dbReference type="AlphaFoldDB" id="A0A7J7GT87"/>
<gene>
    <name evidence="2" type="ORF">HYC85_020290</name>
</gene>
<feature type="coiled-coil region" evidence="1">
    <location>
        <begin position="453"/>
        <end position="480"/>
    </location>
</feature>
<proteinExistence type="predicted"/>
<organism evidence="2 3">
    <name type="scientific">Camellia sinensis</name>
    <name type="common">Tea plant</name>
    <name type="synonym">Thea sinensis</name>
    <dbReference type="NCBI Taxonomy" id="4442"/>
    <lineage>
        <taxon>Eukaryota</taxon>
        <taxon>Viridiplantae</taxon>
        <taxon>Streptophyta</taxon>
        <taxon>Embryophyta</taxon>
        <taxon>Tracheophyta</taxon>
        <taxon>Spermatophyta</taxon>
        <taxon>Magnoliopsida</taxon>
        <taxon>eudicotyledons</taxon>
        <taxon>Gunneridae</taxon>
        <taxon>Pentapetalae</taxon>
        <taxon>asterids</taxon>
        <taxon>Ericales</taxon>
        <taxon>Theaceae</taxon>
        <taxon>Camellia</taxon>
    </lineage>
</organism>
<dbReference type="Proteomes" id="UP000593564">
    <property type="component" value="Unassembled WGS sequence"/>
</dbReference>